<evidence type="ECO:0000256" key="5">
    <source>
        <dbReference type="ARBA" id="ARBA00022927"/>
    </source>
</evidence>
<sequence length="1473" mass="155887">MSDDADSPPEREMKDFQFRQMKKVRVFDPTLDLPKDRSSLLAISNKYGLTFVGLDRTLKVYLTRDILAADKGDGNSNEIVKGIPALTEVTVELILHHVALSCDELTLSMCGMSEEAGLSLTFYDVRTFMNKGKLQKLPFASHQPAVAPDVLVQDLKWNPAQVSVLAVCLSDGTIMILDVTDSVNVQARLPSSSGITCICWSPKGKQVAAGKMDGTVTQYTPGLEEKKVIPCPQFFTPGETVKAVDVLWLKTYVFAVAYAAGDGSLETPPELVLISLPKKDEKVEPKFLNFGEFVFGSCTERQHHYFLSHVEDWDLVFAASAASIEVSVIARQDDKMWEVWQLEDSSRAELRVTETNEDTLPLGLAIDYTSQQEIHITDEKTLPPAPTMLMLSTEGLLCPFALLNLNPGVKQLVVAPSNLALEGERLPKPEFLSLNEISVISHSPRSRTSRALIAHFQKELDDLKARSAKADFKVGADEEMKELRKESEDLHIFTLEIKETTESLHGDIGTLKTSLLEGFAGAEEAKTQSELSKDRNYRQLLYKKPLDPRSEEQLKEIRRLYQYVMFTVEDVNDVLDVEWEKHLEKKKKQKHMVVPGREGLFTTLSNNLYIINQQKNRLDQLVKELNSLRLYSKTTTPARSPVTATTASLENDLETLRDALLKTRLDPTPSKTKSPAVKISPVKQSQLRNFLSKGQMPPVRSTAPANLSRSAFLSPKYYEDLDDASSTSSLSQSLEPHPPHLEQEEEELQTRPPPMSSIPPSLSTPRHPTVVRTPSIQPGFGAIQSTPLSKIQSGQGMGFGLSPIASPIPTNKINLSGAESTALATKTVKHGAPPTERTTPITISAQQAAANAALRRQMASQLAVNCSNMPAVINTSLTESTLKTVPQVVNVQEFKDKGTPVVVPSNISSSVPDPGSQVFATVSSSQAKRNPVQGVQKMPAETTTIPQSSFVFGQPSKTDASVATPSSAEQTSSKGFSFNSVSSSFSFASVTPGAGMPQVKDARKFSFGGNGKMVFGQAGEESFSFTSKSTSPGLGTGSPTLAPNATVEGAKPTSSTATLRIEPQPPKTAGGETLGIFSGLRVGQGEEAKDSSTKPAVAGFTFADTGLGKGKGATQFSFGTGLPKSGEDSSAPDLSEGTPSGSLFKPPESNPKPTFSVPQSSSASSAFASSFSSLLAAAPETQEEPKAVPQSSVPASPPIKEPPTSEPEVESTSRPVIPEPQQPSSGSLFGSSSANTAVSSGSLFGSSSANTAVSSGGGGFFSGLGGKPSEDAANKNPFGTTSSTGVFGQSGQTGTNSLFGNSGAKTFSFGQSSFGEQKPTGTFSTSAGSVASQGFGSFSTPSKPGGFGSAPVFGSPPSFGGSPAFGAGASFGSSPSFSSPIGSSAGKVFGEGTAAANMGGFGFAPPPSTPSFGALAGQSAPSFGSLAQQGPGFGSQPSSFSGFGQQPQPGGFSGNTFGSANQSNSQTFSSWRS</sequence>
<evidence type="ECO:0000256" key="14">
    <source>
        <dbReference type="SAM" id="MobiDB-lite"/>
    </source>
</evidence>
<accession>A0A9Y6J797</accession>
<feature type="region of interest" description="Disordered" evidence="14">
    <location>
        <begin position="1177"/>
        <end position="1232"/>
    </location>
</feature>
<feature type="compositionally biased region" description="Low complexity" evidence="14">
    <location>
        <begin position="1428"/>
        <end position="1450"/>
    </location>
</feature>
<evidence type="ECO:0000256" key="2">
    <source>
        <dbReference type="ARBA" id="ARBA00022448"/>
    </source>
</evidence>
<dbReference type="CTD" id="8021"/>
<protein>
    <recommendedName>
        <fullName evidence="11">Nuclear pore complex protein Nup214</fullName>
    </recommendedName>
    <alternativeName>
        <fullName evidence="13">214 kDa nucleoporin</fullName>
    </alternativeName>
    <alternativeName>
        <fullName evidence="12">Nucleoporin Nup214</fullName>
    </alternativeName>
</protein>
<dbReference type="Pfam" id="PF18617">
    <property type="entry name" value="Nup214_FG"/>
    <property type="match status" value="1"/>
</dbReference>
<feature type="compositionally biased region" description="Gly residues" evidence="14">
    <location>
        <begin position="1255"/>
        <end position="1266"/>
    </location>
</feature>
<evidence type="ECO:0000256" key="3">
    <source>
        <dbReference type="ARBA" id="ARBA00022737"/>
    </source>
</evidence>
<evidence type="ECO:0000256" key="1">
    <source>
        <dbReference type="ARBA" id="ARBA00004567"/>
    </source>
</evidence>
<dbReference type="InterPro" id="IPR015943">
    <property type="entry name" value="WD40/YVTN_repeat-like_dom_sf"/>
</dbReference>
<feature type="region of interest" description="Disordered" evidence="14">
    <location>
        <begin position="1396"/>
        <end position="1473"/>
    </location>
</feature>
<feature type="region of interest" description="Disordered" evidence="14">
    <location>
        <begin position="1118"/>
        <end position="1162"/>
    </location>
</feature>
<evidence type="ECO:0000313" key="17">
    <source>
        <dbReference type="Proteomes" id="UP000695023"/>
    </source>
</evidence>
<dbReference type="RefSeq" id="XP_013764589.1">
    <property type="nucleotide sequence ID" value="XM_013909135.1"/>
</dbReference>
<dbReference type="InterPro" id="IPR026054">
    <property type="entry name" value="Nucleoporin"/>
</dbReference>
<feature type="region of interest" description="Disordered" evidence="14">
    <location>
        <begin position="721"/>
        <end position="783"/>
    </location>
</feature>
<dbReference type="GO" id="GO:0008139">
    <property type="term" value="F:nuclear localization sequence binding"/>
    <property type="evidence" value="ECO:0007669"/>
    <property type="project" value="TreeGrafter"/>
</dbReference>
<feature type="compositionally biased region" description="Polar residues" evidence="14">
    <location>
        <begin position="946"/>
        <end position="971"/>
    </location>
</feature>
<feature type="region of interest" description="Disordered" evidence="14">
    <location>
        <begin position="663"/>
        <end position="704"/>
    </location>
</feature>
<feature type="compositionally biased region" description="Low complexity" evidence="14">
    <location>
        <begin position="1349"/>
        <end position="1359"/>
    </location>
</feature>
<evidence type="ECO:0000256" key="7">
    <source>
        <dbReference type="ARBA" id="ARBA00023132"/>
    </source>
</evidence>
<evidence type="ECO:0000313" key="18">
    <source>
        <dbReference type="RefSeq" id="XP_013764589.1"/>
    </source>
</evidence>
<proteinExistence type="predicted"/>
<evidence type="ECO:0000256" key="10">
    <source>
        <dbReference type="ARBA" id="ARBA00063892"/>
    </source>
</evidence>
<dbReference type="SMART" id="SM00320">
    <property type="entry name" value="WD40"/>
    <property type="match status" value="2"/>
</dbReference>
<dbReference type="GeneID" id="102198642"/>
<dbReference type="InterPro" id="IPR041553">
    <property type="entry name" value="Nup214_FG"/>
</dbReference>
<keyword evidence="7" id="KW-0906">Nuclear pore complex</keyword>
<feature type="region of interest" description="Disordered" evidence="14">
    <location>
        <begin position="1024"/>
        <end position="1074"/>
    </location>
</feature>
<dbReference type="Proteomes" id="UP000695023">
    <property type="component" value="Unplaced"/>
</dbReference>
<evidence type="ECO:0000256" key="11">
    <source>
        <dbReference type="ARBA" id="ARBA00068360"/>
    </source>
</evidence>
<dbReference type="PANTHER" id="PTHR23193">
    <property type="entry name" value="NUCLEAR PORE COMPLEX PROTEIN NUP"/>
    <property type="match status" value="1"/>
</dbReference>
<evidence type="ECO:0000256" key="6">
    <source>
        <dbReference type="ARBA" id="ARBA00023010"/>
    </source>
</evidence>
<feature type="compositionally biased region" description="Low complexity" evidence="14">
    <location>
        <begin position="724"/>
        <end position="735"/>
    </location>
</feature>
<keyword evidence="5" id="KW-0653">Protein transport</keyword>
<evidence type="ECO:0000256" key="9">
    <source>
        <dbReference type="ARBA" id="ARBA00055090"/>
    </source>
</evidence>
<keyword evidence="6" id="KW-0811">Translocation</keyword>
<evidence type="ECO:0000256" key="8">
    <source>
        <dbReference type="ARBA" id="ARBA00023242"/>
    </source>
</evidence>
<keyword evidence="4" id="KW-0509">mRNA transport</keyword>
<reference evidence="18" key="1">
    <citation type="submission" date="2025-08" db="UniProtKB">
        <authorList>
            <consortium name="RefSeq"/>
        </authorList>
    </citation>
    <scope>IDENTIFICATION</scope>
</reference>
<feature type="domain" description="Nucleoporin Nup159/Nup146 N-terminal" evidence="15">
    <location>
        <begin position="34"/>
        <end position="397"/>
    </location>
</feature>
<evidence type="ECO:0000256" key="4">
    <source>
        <dbReference type="ARBA" id="ARBA00022816"/>
    </source>
</evidence>
<feature type="compositionally biased region" description="Pro residues" evidence="14">
    <location>
        <begin position="1195"/>
        <end position="1205"/>
    </location>
</feature>
<evidence type="ECO:0000256" key="12">
    <source>
        <dbReference type="ARBA" id="ARBA00077390"/>
    </source>
</evidence>
<organism evidence="17 18">
    <name type="scientific">Pundamilia nyererei</name>
    <dbReference type="NCBI Taxonomy" id="303518"/>
    <lineage>
        <taxon>Eukaryota</taxon>
        <taxon>Metazoa</taxon>
        <taxon>Chordata</taxon>
        <taxon>Craniata</taxon>
        <taxon>Vertebrata</taxon>
        <taxon>Euteleostomi</taxon>
        <taxon>Actinopterygii</taxon>
        <taxon>Neopterygii</taxon>
        <taxon>Teleostei</taxon>
        <taxon>Neoteleostei</taxon>
        <taxon>Acanthomorphata</taxon>
        <taxon>Ovalentaria</taxon>
        <taxon>Cichlomorphae</taxon>
        <taxon>Cichliformes</taxon>
        <taxon>Cichlidae</taxon>
        <taxon>African cichlids</taxon>
        <taxon>Pseudocrenilabrinae</taxon>
        <taxon>Haplochromini</taxon>
        <taxon>Pundamilia</taxon>
    </lineage>
</organism>
<keyword evidence="17" id="KW-1185">Reference proteome</keyword>
<evidence type="ECO:0000259" key="15">
    <source>
        <dbReference type="Pfam" id="PF16755"/>
    </source>
</evidence>
<dbReference type="GO" id="GO:0005643">
    <property type="term" value="C:nuclear pore"/>
    <property type="evidence" value="ECO:0007669"/>
    <property type="project" value="UniProtKB-SubCell"/>
</dbReference>
<evidence type="ECO:0000259" key="16">
    <source>
        <dbReference type="Pfam" id="PF18617"/>
    </source>
</evidence>
<name>A0A9Y6J797_9CICH</name>
<keyword evidence="3" id="KW-0677">Repeat</keyword>
<dbReference type="InterPro" id="IPR039462">
    <property type="entry name" value="Nup159/Nup146_N"/>
</dbReference>
<feature type="domain" description="Nuclear pore complex protein Nup214 phenylalanine-glycine (FG)" evidence="16">
    <location>
        <begin position="1292"/>
        <end position="1354"/>
    </location>
</feature>
<dbReference type="Gene3D" id="2.130.10.10">
    <property type="entry name" value="YVTN repeat-like/Quinoprotein amine dehydrogenase"/>
    <property type="match status" value="1"/>
</dbReference>
<gene>
    <name evidence="18" type="primary">nup214</name>
</gene>
<feature type="compositionally biased region" description="Polar residues" evidence="14">
    <location>
        <begin position="1455"/>
        <end position="1473"/>
    </location>
</feature>
<comment type="function">
    <text evidence="9">Part of the nuclear pore complex. Has a critical role in nucleocytoplasmic transport. May serve as a docking site in the receptor-mediated import of substrates across the nuclear pore complex.</text>
</comment>
<dbReference type="GO" id="GO:0006606">
    <property type="term" value="P:protein import into nucleus"/>
    <property type="evidence" value="ECO:0007669"/>
    <property type="project" value="TreeGrafter"/>
</dbReference>
<keyword evidence="2" id="KW-0813">Transport</keyword>
<dbReference type="InterPro" id="IPR001680">
    <property type="entry name" value="WD40_rpt"/>
</dbReference>
<comment type="subcellular location">
    <subcellularLocation>
        <location evidence="1">Nucleus</location>
        <location evidence="1">Nuclear pore complex</location>
    </subcellularLocation>
</comment>
<dbReference type="GO" id="GO:0017056">
    <property type="term" value="F:structural constituent of nuclear pore"/>
    <property type="evidence" value="ECO:0007669"/>
    <property type="project" value="TreeGrafter"/>
</dbReference>
<dbReference type="FunFam" id="2.130.10.10:FF:000142">
    <property type="entry name" value="Nuclear pore complex protein Nup214"/>
    <property type="match status" value="1"/>
</dbReference>
<dbReference type="SUPFAM" id="SSF117289">
    <property type="entry name" value="Nucleoporin domain"/>
    <property type="match status" value="1"/>
</dbReference>
<dbReference type="Pfam" id="PF16755">
    <property type="entry name" value="Beta-prop_NUP159_NUP214"/>
    <property type="match status" value="1"/>
</dbReference>
<dbReference type="GO" id="GO:0006406">
    <property type="term" value="P:mRNA export from nucleus"/>
    <property type="evidence" value="ECO:0007669"/>
    <property type="project" value="UniProtKB-ARBA"/>
</dbReference>
<dbReference type="PANTHER" id="PTHR23193:SF21">
    <property type="entry name" value="NUCLEAR PORE COMPLEX PROTEIN NUP214"/>
    <property type="match status" value="1"/>
</dbReference>
<evidence type="ECO:0000256" key="13">
    <source>
        <dbReference type="ARBA" id="ARBA00083901"/>
    </source>
</evidence>
<keyword evidence="8" id="KW-0539">Nucleus</keyword>
<feature type="region of interest" description="Disordered" evidence="14">
    <location>
        <begin position="1255"/>
        <end position="1359"/>
    </location>
</feature>
<feature type="compositionally biased region" description="Polar residues" evidence="14">
    <location>
        <begin position="1277"/>
        <end position="1342"/>
    </location>
</feature>
<comment type="subunit">
    <text evidence="10">Homodimer. Part of the nuclear pore complex (NPC). Interacts with NUP88. Interacts with ZFP36; this interaction increases upon lipopolysaccharide (LPS) stimulation. Interacts with DDX19. Interacts with XPO1. Interacts with XPO5.</text>
</comment>
<feature type="region of interest" description="Disordered" evidence="14">
    <location>
        <begin position="946"/>
        <end position="976"/>
    </location>
</feature>